<organism evidence="2 3">
    <name type="scientific">Papaver somniferum</name>
    <name type="common">Opium poppy</name>
    <dbReference type="NCBI Taxonomy" id="3469"/>
    <lineage>
        <taxon>Eukaryota</taxon>
        <taxon>Viridiplantae</taxon>
        <taxon>Streptophyta</taxon>
        <taxon>Embryophyta</taxon>
        <taxon>Tracheophyta</taxon>
        <taxon>Spermatophyta</taxon>
        <taxon>Magnoliopsida</taxon>
        <taxon>Ranunculales</taxon>
        <taxon>Papaveraceae</taxon>
        <taxon>Papaveroideae</taxon>
        <taxon>Papaver</taxon>
    </lineage>
</organism>
<sequence length="156" mass="17723">MMTGIRYFNLTDPCIVALKRICVLKSSDSLFLTSTSLLFAAITSTSWHLMVTFCTLHVAQRFNVFKTKGIDTETVMLFGILNGVSTGLLDLCIGFNSIGFYQMTKLAIIPFTVLSETLFLNKVCDSELCGSVRHQIVYHFCKFVLIFEKTYHLYWC</sequence>
<proteinExistence type="predicted"/>
<dbReference type="Gramene" id="RZC62044">
    <property type="protein sequence ID" value="RZC62044"/>
    <property type="gene ID" value="C5167_023797"/>
</dbReference>
<accession>A0A4Y7JLR7</accession>
<gene>
    <name evidence="2" type="ORF">C5167_023797</name>
</gene>
<feature type="transmembrane region" description="Helical" evidence="1">
    <location>
        <begin position="37"/>
        <end position="59"/>
    </location>
</feature>
<reference evidence="2 3" key="1">
    <citation type="journal article" date="2018" name="Science">
        <title>The opium poppy genome and morphinan production.</title>
        <authorList>
            <person name="Guo L."/>
            <person name="Winzer T."/>
            <person name="Yang X."/>
            <person name="Li Y."/>
            <person name="Ning Z."/>
            <person name="He Z."/>
            <person name="Teodor R."/>
            <person name="Lu Y."/>
            <person name="Bowser T.A."/>
            <person name="Graham I.A."/>
            <person name="Ye K."/>
        </authorList>
    </citation>
    <scope>NUCLEOTIDE SEQUENCE [LARGE SCALE GENOMIC DNA]</scope>
    <source>
        <strain evidence="3">cv. HN1</strain>
        <tissue evidence="2">Leaves</tissue>
    </source>
</reference>
<dbReference type="STRING" id="3469.A0A4Y7JLR7"/>
<keyword evidence="1" id="KW-0472">Membrane</keyword>
<name>A0A4Y7JLR7_PAPSO</name>
<keyword evidence="1" id="KW-1133">Transmembrane helix</keyword>
<evidence type="ECO:0000313" key="2">
    <source>
        <dbReference type="EMBL" id="RZC62044.1"/>
    </source>
</evidence>
<evidence type="ECO:0000256" key="1">
    <source>
        <dbReference type="SAM" id="Phobius"/>
    </source>
</evidence>
<protein>
    <submittedName>
        <fullName evidence="2">Uncharacterized protein</fullName>
    </submittedName>
</protein>
<dbReference type="EMBL" id="CM010719">
    <property type="protein sequence ID" value="RZC62044.1"/>
    <property type="molecule type" value="Genomic_DNA"/>
</dbReference>
<evidence type="ECO:0000313" key="3">
    <source>
        <dbReference type="Proteomes" id="UP000316621"/>
    </source>
</evidence>
<dbReference type="Proteomes" id="UP000316621">
    <property type="component" value="Chromosome 5"/>
</dbReference>
<keyword evidence="3" id="KW-1185">Reference proteome</keyword>
<keyword evidence="1" id="KW-0812">Transmembrane</keyword>
<dbReference type="AlphaFoldDB" id="A0A4Y7JLR7"/>